<protein>
    <submittedName>
        <fullName evidence="4">DUF4825 domain-containing protein</fullName>
    </submittedName>
</protein>
<keyword evidence="1" id="KW-1133">Transmembrane helix</keyword>
<dbReference type="InterPro" id="IPR032250">
    <property type="entry name" value="DUF4825"/>
</dbReference>
<dbReference type="RefSeq" id="WP_193500514.1">
    <property type="nucleotide sequence ID" value="NZ_JADCKC010000001.1"/>
</dbReference>
<evidence type="ECO:0000259" key="3">
    <source>
        <dbReference type="Pfam" id="PF16107"/>
    </source>
</evidence>
<reference evidence="4 5" key="1">
    <citation type="submission" date="2020-10" db="EMBL/GenBank/DDBJ databases">
        <title>ChiBAC.</title>
        <authorList>
            <person name="Zenner C."/>
            <person name="Hitch T.C.A."/>
            <person name="Clavel T."/>
        </authorList>
    </citation>
    <scope>NUCLEOTIDE SEQUENCE [LARGE SCALE GENOMIC DNA]</scope>
    <source>
        <strain evidence="4 5">DSM 109015</strain>
    </source>
</reference>
<keyword evidence="5" id="KW-1185">Reference proteome</keyword>
<evidence type="ECO:0000259" key="2">
    <source>
        <dbReference type="Pfam" id="PF13490"/>
    </source>
</evidence>
<feature type="domain" description="DUF4825" evidence="3">
    <location>
        <begin position="199"/>
        <end position="288"/>
    </location>
</feature>
<feature type="transmembrane region" description="Helical" evidence="1">
    <location>
        <begin position="78"/>
        <end position="99"/>
    </location>
</feature>
<sequence>MKNDLTCEVVQDLLPLYVDDLVHEQTREAVDRHLKCCPDCTARKNAMEAPEASAGPEGTERRELDYLRSVRRKTRRRVWMAVAGTAAVLLVVLAVKTFWIGKAADLGGMFWNVTETETGLHIQVDSEWSGVAYVGWRQRQEGENSWSLNARQVLPLPGISGSRYEVELPLTETGTVTLCGETIWQNGIMVQPKTLHIWETKTPYMGAPSALLAVAEALQISQDCGPFTSVLQSAEEPYGWTLEFAGSFTQSEVEKLSEEMNRKACQAMALVGNLGEVSWTCRMENGQKQTFTLSQWEAEESLGSLTDSYNQKYQTDYPQYSSLKTYGDDAVKFQILCDILS</sequence>
<name>A0ABR9R0R7_9FIRM</name>
<feature type="domain" description="Putative zinc-finger" evidence="2">
    <location>
        <begin position="7"/>
        <end position="40"/>
    </location>
</feature>
<dbReference type="Pfam" id="PF13490">
    <property type="entry name" value="zf-HC2"/>
    <property type="match status" value="1"/>
</dbReference>
<dbReference type="Pfam" id="PF16107">
    <property type="entry name" value="DUF4825"/>
    <property type="match status" value="1"/>
</dbReference>
<evidence type="ECO:0000313" key="4">
    <source>
        <dbReference type="EMBL" id="MBE5036726.1"/>
    </source>
</evidence>
<dbReference type="Proteomes" id="UP000768567">
    <property type="component" value="Unassembled WGS sequence"/>
</dbReference>
<dbReference type="InterPro" id="IPR027383">
    <property type="entry name" value="Znf_put"/>
</dbReference>
<proteinExistence type="predicted"/>
<evidence type="ECO:0000313" key="5">
    <source>
        <dbReference type="Proteomes" id="UP000768567"/>
    </source>
</evidence>
<keyword evidence="1" id="KW-0472">Membrane</keyword>
<dbReference type="EMBL" id="JADCKC010000001">
    <property type="protein sequence ID" value="MBE5036726.1"/>
    <property type="molecule type" value="Genomic_DNA"/>
</dbReference>
<evidence type="ECO:0000256" key="1">
    <source>
        <dbReference type="SAM" id="Phobius"/>
    </source>
</evidence>
<organism evidence="4 5">
    <name type="scientific">Gemmiger gallinarum</name>
    <dbReference type="NCBI Taxonomy" id="2779354"/>
    <lineage>
        <taxon>Bacteria</taxon>
        <taxon>Bacillati</taxon>
        <taxon>Bacillota</taxon>
        <taxon>Clostridia</taxon>
        <taxon>Eubacteriales</taxon>
        <taxon>Gemmiger</taxon>
    </lineage>
</organism>
<comment type="caution">
    <text evidence="4">The sequence shown here is derived from an EMBL/GenBank/DDBJ whole genome shotgun (WGS) entry which is preliminary data.</text>
</comment>
<gene>
    <name evidence="4" type="ORF">INF35_02830</name>
</gene>
<accession>A0ABR9R0R7</accession>
<keyword evidence="1" id="KW-0812">Transmembrane</keyword>